<name>A0ABU4KFI7_9ACTN</name>
<feature type="domain" description="SCP" evidence="3">
    <location>
        <begin position="419"/>
        <end position="532"/>
    </location>
</feature>
<gene>
    <name evidence="4" type="ORF">R2363_30680</name>
</gene>
<evidence type="ECO:0000259" key="3">
    <source>
        <dbReference type="Pfam" id="PF00188"/>
    </source>
</evidence>
<feature type="region of interest" description="Disordered" evidence="1">
    <location>
        <begin position="304"/>
        <end position="413"/>
    </location>
</feature>
<keyword evidence="5" id="KW-1185">Reference proteome</keyword>
<feature type="region of interest" description="Disordered" evidence="1">
    <location>
        <begin position="205"/>
        <end position="270"/>
    </location>
</feature>
<proteinExistence type="predicted"/>
<feature type="transmembrane region" description="Helical" evidence="2">
    <location>
        <begin position="269"/>
        <end position="288"/>
    </location>
</feature>
<evidence type="ECO:0000313" key="5">
    <source>
        <dbReference type="Proteomes" id="UP001278571"/>
    </source>
</evidence>
<organism evidence="4 5">
    <name type="scientific">Streptomyces roseolus</name>
    <dbReference type="NCBI Taxonomy" id="67358"/>
    <lineage>
        <taxon>Bacteria</taxon>
        <taxon>Bacillati</taxon>
        <taxon>Actinomycetota</taxon>
        <taxon>Actinomycetes</taxon>
        <taxon>Kitasatosporales</taxon>
        <taxon>Streptomycetaceae</taxon>
        <taxon>Streptomyces</taxon>
    </lineage>
</organism>
<accession>A0ABU4KFI7</accession>
<feature type="compositionally biased region" description="Low complexity" evidence="1">
    <location>
        <begin position="220"/>
        <end position="232"/>
    </location>
</feature>
<evidence type="ECO:0000256" key="2">
    <source>
        <dbReference type="SAM" id="Phobius"/>
    </source>
</evidence>
<keyword evidence="2" id="KW-0472">Membrane</keyword>
<dbReference type="PANTHER" id="PTHR31157">
    <property type="entry name" value="SCP DOMAIN-CONTAINING PROTEIN"/>
    <property type="match status" value="1"/>
</dbReference>
<dbReference type="InterPro" id="IPR014044">
    <property type="entry name" value="CAP_dom"/>
</dbReference>
<dbReference type="SUPFAM" id="SSF88946">
    <property type="entry name" value="Sigma2 domain of RNA polymerase sigma factors"/>
    <property type="match status" value="1"/>
</dbReference>
<dbReference type="InterPro" id="IPR035940">
    <property type="entry name" value="CAP_sf"/>
</dbReference>
<protein>
    <submittedName>
        <fullName evidence="4">CAP domain-containing protein</fullName>
    </submittedName>
</protein>
<dbReference type="SUPFAM" id="SSF55797">
    <property type="entry name" value="PR-1-like"/>
    <property type="match status" value="1"/>
</dbReference>
<dbReference type="Gene3D" id="1.10.1740.10">
    <property type="match status" value="1"/>
</dbReference>
<evidence type="ECO:0000313" key="4">
    <source>
        <dbReference type="EMBL" id="MDX2296531.1"/>
    </source>
</evidence>
<keyword evidence="2" id="KW-0812">Transmembrane</keyword>
<dbReference type="CDD" id="cd05379">
    <property type="entry name" value="CAP_bacterial"/>
    <property type="match status" value="1"/>
</dbReference>
<dbReference type="Gene3D" id="3.40.33.10">
    <property type="entry name" value="CAP"/>
    <property type="match status" value="1"/>
</dbReference>
<feature type="compositionally biased region" description="Low complexity" evidence="1">
    <location>
        <begin position="320"/>
        <end position="396"/>
    </location>
</feature>
<evidence type="ECO:0000256" key="1">
    <source>
        <dbReference type="SAM" id="MobiDB-lite"/>
    </source>
</evidence>
<dbReference type="Proteomes" id="UP001278571">
    <property type="component" value="Unassembled WGS sequence"/>
</dbReference>
<sequence length="535" mass="55659">MQRTTGADEMTERIRAAQYGDPWACDQVLGAHQPLVHALVSRALVARPSVAAGTVVQETLRRAHGTLHTLPHPEAFRPWLVALAVDTTLAHAAAGFDEAAGWLDVQDAVLAALGSLEDEGLLLRYETAAALQWTPEDTALRMETVRTRVDAARSVGAALARRPRCPRLREMTAGWDGRPGAGWRDHLAAHTTLCAACSGLVPVVPPAPEAPEPHPHPQPEVEAAAEADAGAPTRAYDLGGLAAVPAGPRGTRAERRRRRQGEERTRRRAAVAAGIAVVAVTGGAFSLYGGRGGQEELLEANRATVPGPDVPLTHDPDSLSASATPLTAGPSASTPPSAPATASATPSAKKTATARPTTATPTPQRTTASPAATPRKPTAAPTTAPEPTRTTATPTTEPDPGGGKQNDPGQGSAADQVISLVNAERAKAGCGPLTANATLTSAAQGHSDDMAARDFFDHTNPDGDGPGERVTAAGYPWTTYGENIAKGQTTPEQVMDAWMNSPGHRANILNCDFKEIGVGIHTDGGPYWTQVFGAR</sequence>
<dbReference type="Pfam" id="PF00188">
    <property type="entry name" value="CAP"/>
    <property type="match status" value="1"/>
</dbReference>
<keyword evidence="2" id="KW-1133">Transmembrane helix</keyword>
<dbReference type="RefSeq" id="WP_319012692.1">
    <property type="nucleotide sequence ID" value="NZ_JAWJZF010000492.1"/>
</dbReference>
<reference evidence="4 5" key="1">
    <citation type="submission" date="2023-10" db="EMBL/GenBank/DDBJ databases">
        <authorList>
            <person name="Wang X.X."/>
        </authorList>
    </citation>
    <scope>NUCLEOTIDE SEQUENCE [LARGE SCALE GENOMIC DNA]</scope>
    <source>
        <strain evidence="4 5">NBRC 12816</strain>
    </source>
</reference>
<comment type="caution">
    <text evidence="4">The sequence shown here is derived from an EMBL/GenBank/DDBJ whole genome shotgun (WGS) entry which is preliminary data.</text>
</comment>
<dbReference type="InterPro" id="IPR013325">
    <property type="entry name" value="RNA_pol_sigma_r2"/>
</dbReference>
<dbReference type="EMBL" id="JAWJZF010000492">
    <property type="protein sequence ID" value="MDX2296531.1"/>
    <property type="molecule type" value="Genomic_DNA"/>
</dbReference>
<dbReference type="PANTHER" id="PTHR31157:SF1">
    <property type="entry name" value="SCP DOMAIN-CONTAINING PROTEIN"/>
    <property type="match status" value="1"/>
</dbReference>